<dbReference type="OrthoDB" id="6293640at2"/>
<evidence type="ECO:0000313" key="4">
    <source>
        <dbReference type="Proteomes" id="UP000179786"/>
    </source>
</evidence>
<evidence type="ECO:0000256" key="1">
    <source>
        <dbReference type="SAM" id="Coils"/>
    </source>
</evidence>
<accession>A0A1S1MS39</accession>
<dbReference type="EMBL" id="MKJU01000027">
    <property type="protein sequence ID" value="OHU89943.1"/>
    <property type="molecule type" value="Genomic_DNA"/>
</dbReference>
<dbReference type="Proteomes" id="UP000179786">
    <property type="component" value="Unassembled WGS sequence"/>
</dbReference>
<feature type="coiled-coil region" evidence="1">
    <location>
        <begin position="61"/>
        <end position="88"/>
    </location>
</feature>
<protein>
    <submittedName>
        <fullName evidence="3">Uncharacterized protein</fullName>
    </submittedName>
</protein>
<evidence type="ECO:0000313" key="3">
    <source>
        <dbReference type="EMBL" id="OHU89943.1"/>
    </source>
</evidence>
<proteinExistence type="predicted"/>
<keyword evidence="1" id="KW-0175">Coiled coil</keyword>
<comment type="caution">
    <text evidence="3">The sequence shown here is derived from an EMBL/GenBank/DDBJ whole genome shotgun (WGS) entry which is preliminary data.</text>
</comment>
<gene>
    <name evidence="3" type="ORF">BET10_14225</name>
</gene>
<evidence type="ECO:0000256" key="2">
    <source>
        <dbReference type="SAM" id="MobiDB-lite"/>
    </source>
</evidence>
<dbReference type="AlphaFoldDB" id="A0A1S1MS39"/>
<sequence length="141" mass="15896">MKLHATPQYTLISSTSQPNGESAFASKRTRQQTSLHASIHTVFATQKDNDTTVKQTIPSHIEALLTRQEQIKKQISEHKEQLTHVKSRLDMDEKIKTTLVKHLTDYLTQLQIQLVSVSQALHEALKKSGISDLNQLVDVLS</sequence>
<dbReference type="RefSeq" id="WP_070985910.1">
    <property type="nucleotide sequence ID" value="NZ_MKJU01000027.1"/>
</dbReference>
<reference evidence="3 4" key="1">
    <citation type="submission" date="2016-09" db="EMBL/GenBank/DDBJ databases">
        <title>Pseudoalteromonas amylolytica sp. nov., isolated from the surface seawater.</title>
        <authorList>
            <person name="Wu Y.-H."/>
            <person name="Cheng H."/>
            <person name="Jin X.-B."/>
            <person name="Wang C.-S."/>
            <person name="Xu X.-W."/>
        </authorList>
    </citation>
    <scope>NUCLEOTIDE SEQUENCE [LARGE SCALE GENOMIC DNA]</scope>
    <source>
        <strain evidence="3 4">JW1</strain>
    </source>
</reference>
<feature type="region of interest" description="Disordered" evidence="2">
    <location>
        <begin position="1"/>
        <end position="27"/>
    </location>
</feature>
<keyword evidence="4" id="KW-1185">Reference proteome</keyword>
<feature type="compositionally biased region" description="Polar residues" evidence="2">
    <location>
        <begin position="7"/>
        <end position="20"/>
    </location>
</feature>
<organism evidence="3 4">
    <name type="scientific">Pseudoalteromonas amylolytica</name>
    <dbReference type="NCBI Taxonomy" id="1859457"/>
    <lineage>
        <taxon>Bacteria</taxon>
        <taxon>Pseudomonadati</taxon>
        <taxon>Pseudomonadota</taxon>
        <taxon>Gammaproteobacteria</taxon>
        <taxon>Alteromonadales</taxon>
        <taxon>Pseudoalteromonadaceae</taxon>
        <taxon>Pseudoalteromonas</taxon>
    </lineage>
</organism>
<name>A0A1S1MS39_9GAMM</name>